<keyword evidence="2" id="KW-0325">Glycoprotein</keyword>
<dbReference type="Gene3D" id="3.40.630.10">
    <property type="entry name" value="Zn peptidases"/>
    <property type="match status" value="1"/>
</dbReference>
<comment type="similarity">
    <text evidence="1 3">Belongs to the peptidase M14 family.</text>
</comment>
<dbReference type="PROSITE" id="PS52035">
    <property type="entry name" value="PEPTIDASE_M14"/>
    <property type="match status" value="1"/>
</dbReference>
<evidence type="ECO:0000256" key="4">
    <source>
        <dbReference type="SAM" id="MobiDB-lite"/>
    </source>
</evidence>
<feature type="domain" description="Peptidase M14" evidence="6">
    <location>
        <begin position="221"/>
        <end position="551"/>
    </location>
</feature>
<dbReference type="PROSITE" id="PS00132">
    <property type="entry name" value="CARBOXYPEPT_ZN_1"/>
    <property type="match status" value="1"/>
</dbReference>
<evidence type="ECO:0000313" key="8">
    <source>
        <dbReference type="Proteomes" id="UP000694568"/>
    </source>
</evidence>
<reference evidence="7" key="2">
    <citation type="submission" date="2025-09" db="UniProtKB">
        <authorList>
            <consortium name="Ensembl"/>
        </authorList>
    </citation>
    <scope>IDENTIFICATION</scope>
</reference>
<sequence length="649" mass="73469">MSFWIIPGQRDTEKIFSQDNYLEREQKLKEAEERARSRPRVFKEPKKCPPLGMESHRMEPDQLSASSMSQYIFAPQRARLNMQGSEDEDDMRGGAWCANSEDKSHWFEIDARRETEFTGVITQGRDSLNDDYVTSYFLAFSNDSREWTTIHDGYADWLFFGNSDKDTPVMNQLAVPVLARYIRILPQSWNGSLCMRLEVLGCPVPGEPHNEVTPVDYLEFKHHGYSEMVALMKSVNSECPNITSVYSLGRSSKGLDIMAMIISGNPTEHEIGEPELRFTAGLHGNEAVGRELLLLLMQYLCKEYKDRNPRVQRLVEGVRIHLAPSLNPDGHVEAFEAGSELSGWTTGHFTDDGVDIFQNFPDLNRFLWDAEDKGMVPKLTPNHHVPIPDNFETNSSIAVETKAIISWMKSHPFVLGANFQGGERVVAYPYDRFNKGRSGGYQYADPEDETRAIPDESLFRWLAVSYASTHLTMTHNYHGSCHGDVAGGPHGIVNRAKWKPITGSMNDFSYLHTNCFELSVFLGCDKFPHQIELAYEWEKNREAMLIFMEQVHRGIRGIVKDQQGNAIANATVSVEGINHDVTTAPTGDYWRLLNPGEYRVTARADGFSPVTKLCVVGYQSGATACSFNLAKSNWDRIKQVWTEHTLNTP</sequence>
<dbReference type="SMART" id="SM00631">
    <property type="entry name" value="Zn_pept"/>
    <property type="match status" value="1"/>
</dbReference>
<dbReference type="PROSITE" id="PS01286">
    <property type="entry name" value="FA58C_2"/>
    <property type="match status" value="1"/>
</dbReference>
<dbReference type="Pfam" id="PF00754">
    <property type="entry name" value="F5_F8_type_C"/>
    <property type="match status" value="1"/>
</dbReference>
<dbReference type="Gene3D" id="2.60.120.260">
    <property type="entry name" value="Galactose-binding domain-like"/>
    <property type="match status" value="1"/>
</dbReference>
<evidence type="ECO:0000256" key="2">
    <source>
        <dbReference type="ARBA" id="ARBA00023180"/>
    </source>
</evidence>
<dbReference type="FunFam" id="2.60.120.260:FF:000068">
    <property type="entry name" value="Adipocyte enhancer-binding protein 1"/>
    <property type="match status" value="1"/>
</dbReference>
<reference evidence="7" key="1">
    <citation type="submission" date="2025-08" db="UniProtKB">
        <authorList>
            <consortium name="Ensembl"/>
        </authorList>
    </citation>
    <scope>IDENTIFICATION</scope>
</reference>
<dbReference type="SMART" id="SM00231">
    <property type="entry name" value="FA58C"/>
    <property type="match status" value="1"/>
</dbReference>
<keyword evidence="8" id="KW-1185">Reference proteome</keyword>
<dbReference type="SUPFAM" id="SSF49464">
    <property type="entry name" value="Carboxypeptidase regulatory domain-like"/>
    <property type="match status" value="1"/>
</dbReference>
<dbReference type="InterPro" id="IPR000421">
    <property type="entry name" value="FA58C"/>
</dbReference>
<dbReference type="Pfam" id="PF13620">
    <property type="entry name" value="CarboxypepD_reg"/>
    <property type="match status" value="1"/>
</dbReference>
<feature type="domain" description="F5/8 type C" evidence="5">
    <location>
        <begin position="46"/>
        <end position="202"/>
    </location>
</feature>
<dbReference type="InterPro" id="IPR057246">
    <property type="entry name" value="CARBOXYPEPT_ZN_1"/>
</dbReference>
<evidence type="ECO:0000313" key="7">
    <source>
        <dbReference type="Ensembl" id="ENSSLUP00000058784.1"/>
    </source>
</evidence>
<evidence type="ECO:0000256" key="3">
    <source>
        <dbReference type="PROSITE-ProRule" id="PRU01379"/>
    </source>
</evidence>
<dbReference type="PANTHER" id="PTHR11532">
    <property type="entry name" value="PROTEASE M14 CARBOXYPEPTIDASE"/>
    <property type="match status" value="1"/>
</dbReference>
<dbReference type="GO" id="GO:0004181">
    <property type="term" value="F:metallocarboxypeptidase activity"/>
    <property type="evidence" value="ECO:0007669"/>
    <property type="project" value="InterPro"/>
</dbReference>
<accession>A0A8D0DE87</accession>
<dbReference type="Ensembl" id="ENSSLUT00000060469.1">
    <property type="protein sequence ID" value="ENSSLUP00000058784.1"/>
    <property type="gene ID" value="ENSSLUG00000025196.1"/>
</dbReference>
<comment type="caution">
    <text evidence="3">Lacks conserved residue(s) required for the propagation of feature annotation.</text>
</comment>
<dbReference type="InterPro" id="IPR050753">
    <property type="entry name" value="Peptidase_M14_domain"/>
</dbReference>
<dbReference type="PANTHER" id="PTHR11532:SF48">
    <property type="entry name" value="ADIPOCYTE ENHANCER-BINDING PROTEIN 1"/>
    <property type="match status" value="1"/>
</dbReference>
<dbReference type="PRINTS" id="PR00765">
    <property type="entry name" value="CRBOXYPTASEA"/>
</dbReference>
<dbReference type="Gene3D" id="2.60.40.1120">
    <property type="entry name" value="Carboxypeptidase-like, regulatory domain"/>
    <property type="match status" value="1"/>
</dbReference>
<protein>
    <submittedName>
        <fullName evidence="7">AE binding protein 1</fullName>
    </submittedName>
</protein>
<dbReference type="Pfam" id="PF00246">
    <property type="entry name" value="Peptidase_M14"/>
    <property type="match status" value="1"/>
</dbReference>
<organism evidence="7 8">
    <name type="scientific">Sander lucioperca</name>
    <name type="common">Pike-perch</name>
    <name type="synonym">Perca lucioperca</name>
    <dbReference type="NCBI Taxonomy" id="283035"/>
    <lineage>
        <taxon>Eukaryota</taxon>
        <taxon>Metazoa</taxon>
        <taxon>Chordata</taxon>
        <taxon>Craniata</taxon>
        <taxon>Vertebrata</taxon>
        <taxon>Euteleostomi</taxon>
        <taxon>Actinopterygii</taxon>
        <taxon>Neopterygii</taxon>
        <taxon>Teleostei</taxon>
        <taxon>Neoteleostei</taxon>
        <taxon>Acanthomorphata</taxon>
        <taxon>Eupercaria</taxon>
        <taxon>Perciformes</taxon>
        <taxon>Percoidei</taxon>
        <taxon>Percidae</taxon>
        <taxon>Luciopercinae</taxon>
        <taxon>Sander</taxon>
    </lineage>
</organism>
<dbReference type="CDD" id="cd11308">
    <property type="entry name" value="Peptidase_M14NE-CP-C_like"/>
    <property type="match status" value="1"/>
</dbReference>
<dbReference type="GO" id="GO:0006518">
    <property type="term" value="P:peptide metabolic process"/>
    <property type="evidence" value="ECO:0007669"/>
    <property type="project" value="TreeGrafter"/>
</dbReference>
<dbReference type="GO" id="GO:0016485">
    <property type="term" value="P:protein processing"/>
    <property type="evidence" value="ECO:0007669"/>
    <property type="project" value="TreeGrafter"/>
</dbReference>
<dbReference type="GO" id="GO:0000977">
    <property type="term" value="F:RNA polymerase II transcription regulatory region sequence-specific DNA binding"/>
    <property type="evidence" value="ECO:0007669"/>
    <property type="project" value="TreeGrafter"/>
</dbReference>
<dbReference type="GeneTree" id="ENSGT00940000158323"/>
<evidence type="ECO:0000259" key="5">
    <source>
        <dbReference type="PROSITE" id="PS50022"/>
    </source>
</evidence>
<dbReference type="Proteomes" id="UP000694568">
    <property type="component" value="Unplaced"/>
</dbReference>
<dbReference type="GO" id="GO:0008270">
    <property type="term" value="F:zinc ion binding"/>
    <property type="evidence" value="ECO:0007669"/>
    <property type="project" value="InterPro"/>
</dbReference>
<dbReference type="PROSITE" id="PS50022">
    <property type="entry name" value="FA58C_3"/>
    <property type="match status" value="1"/>
</dbReference>
<evidence type="ECO:0000259" key="6">
    <source>
        <dbReference type="PROSITE" id="PS52035"/>
    </source>
</evidence>
<feature type="compositionally biased region" description="Basic and acidic residues" evidence="4">
    <location>
        <begin position="27"/>
        <end position="47"/>
    </location>
</feature>
<proteinExistence type="inferred from homology"/>
<name>A0A8D0DE87_SANLU</name>
<dbReference type="AlphaFoldDB" id="A0A8D0DE87"/>
<feature type="region of interest" description="Disordered" evidence="4">
    <location>
        <begin position="27"/>
        <end position="57"/>
    </location>
</feature>
<dbReference type="FunFam" id="2.60.40.1120:FF:000007">
    <property type="entry name" value="Carboxypeptidase X, M14 family member 2"/>
    <property type="match status" value="1"/>
</dbReference>
<dbReference type="SUPFAM" id="SSF49785">
    <property type="entry name" value="Galactose-binding domain-like"/>
    <property type="match status" value="1"/>
</dbReference>
<dbReference type="GO" id="GO:0001227">
    <property type="term" value="F:DNA-binding transcription repressor activity, RNA polymerase II-specific"/>
    <property type="evidence" value="ECO:0007669"/>
    <property type="project" value="TreeGrafter"/>
</dbReference>
<evidence type="ECO:0000256" key="1">
    <source>
        <dbReference type="ARBA" id="ARBA00005988"/>
    </source>
</evidence>
<dbReference type="InterPro" id="IPR000834">
    <property type="entry name" value="Peptidase_M14"/>
</dbReference>
<dbReference type="SUPFAM" id="SSF53187">
    <property type="entry name" value="Zn-dependent exopeptidases"/>
    <property type="match status" value="1"/>
</dbReference>
<dbReference type="InterPro" id="IPR008969">
    <property type="entry name" value="CarboxyPept-like_regulatory"/>
</dbReference>
<dbReference type="CDD" id="cd00057">
    <property type="entry name" value="FA58C"/>
    <property type="match status" value="1"/>
</dbReference>
<dbReference type="InterPro" id="IPR008979">
    <property type="entry name" value="Galactose-bd-like_sf"/>
</dbReference>
<dbReference type="GO" id="GO:0005615">
    <property type="term" value="C:extracellular space"/>
    <property type="evidence" value="ECO:0007669"/>
    <property type="project" value="TreeGrafter"/>
</dbReference>